<keyword evidence="1" id="KW-0378">Hydrolase</keyword>
<dbReference type="Gene3D" id="3.60.40.10">
    <property type="entry name" value="PPM-type phosphatase domain"/>
    <property type="match status" value="1"/>
</dbReference>
<dbReference type="RefSeq" id="WP_184971948.1">
    <property type="nucleotide sequence ID" value="NZ_BAAAWF010000013.1"/>
</dbReference>
<feature type="domain" description="PPM-type phosphatase" evidence="2">
    <location>
        <begin position="5"/>
        <end position="214"/>
    </location>
</feature>
<dbReference type="AlphaFoldDB" id="A0A7W9PZS7"/>
<sequence length="222" mass="24028">MRQVRSVAETAQRALMHPLPHRIDALALRAALLGAFRELVHLEPLLTRIAERLDDRARRQITAVDGVQDGDRPDGTPGALFTERFATALLVEFPPGEPVARLVHCGHPEPFLVGAGRVRGLLPDRPGAPLGLGDLLETAPAMQTVPFGPGDLLLYADGFIEARDRRGRFFGLAARLDAHAGRNLEAMAAGLRRDLVRHVRGDLDDDAAPVALERLPEAPVAP</sequence>
<evidence type="ECO:0000313" key="4">
    <source>
        <dbReference type="Proteomes" id="UP000585836"/>
    </source>
</evidence>
<keyword evidence="4" id="KW-1185">Reference proteome</keyword>
<proteinExistence type="predicted"/>
<dbReference type="InterPro" id="IPR001932">
    <property type="entry name" value="PPM-type_phosphatase-like_dom"/>
</dbReference>
<name>A0A7W9PZS7_9ACTN</name>
<dbReference type="PANTHER" id="PTHR43156:SF2">
    <property type="entry name" value="STAGE II SPORULATION PROTEIN E"/>
    <property type="match status" value="1"/>
</dbReference>
<gene>
    <name evidence="3" type="ORF">FHS34_006472</name>
</gene>
<comment type="caution">
    <text evidence="3">The sequence shown here is derived from an EMBL/GenBank/DDBJ whole genome shotgun (WGS) entry which is preliminary data.</text>
</comment>
<evidence type="ECO:0000259" key="2">
    <source>
        <dbReference type="SMART" id="SM00331"/>
    </source>
</evidence>
<dbReference type="SMART" id="SM00331">
    <property type="entry name" value="PP2C_SIG"/>
    <property type="match status" value="1"/>
</dbReference>
<accession>A0A7W9PZS7</accession>
<evidence type="ECO:0000313" key="3">
    <source>
        <dbReference type="EMBL" id="MBB5930965.1"/>
    </source>
</evidence>
<evidence type="ECO:0000256" key="1">
    <source>
        <dbReference type="ARBA" id="ARBA00022801"/>
    </source>
</evidence>
<organism evidence="3 4">
    <name type="scientific">Streptomyces echinatus</name>
    <dbReference type="NCBI Taxonomy" id="67293"/>
    <lineage>
        <taxon>Bacteria</taxon>
        <taxon>Bacillati</taxon>
        <taxon>Actinomycetota</taxon>
        <taxon>Actinomycetes</taxon>
        <taxon>Kitasatosporales</taxon>
        <taxon>Streptomycetaceae</taxon>
        <taxon>Streptomyces</taxon>
    </lineage>
</organism>
<dbReference type="InterPro" id="IPR052016">
    <property type="entry name" value="Bact_Sigma-Reg"/>
</dbReference>
<dbReference type="Proteomes" id="UP000585836">
    <property type="component" value="Unassembled WGS sequence"/>
</dbReference>
<dbReference type="Pfam" id="PF07228">
    <property type="entry name" value="SpoIIE"/>
    <property type="match status" value="1"/>
</dbReference>
<dbReference type="PANTHER" id="PTHR43156">
    <property type="entry name" value="STAGE II SPORULATION PROTEIN E-RELATED"/>
    <property type="match status" value="1"/>
</dbReference>
<dbReference type="InterPro" id="IPR036457">
    <property type="entry name" value="PPM-type-like_dom_sf"/>
</dbReference>
<dbReference type="EMBL" id="JACHJK010000014">
    <property type="protein sequence ID" value="MBB5930965.1"/>
    <property type="molecule type" value="Genomic_DNA"/>
</dbReference>
<protein>
    <recommendedName>
        <fullName evidence="2">PPM-type phosphatase domain-containing protein</fullName>
    </recommendedName>
</protein>
<reference evidence="3 4" key="1">
    <citation type="submission" date="2020-08" db="EMBL/GenBank/DDBJ databases">
        <title>Genomic Encyclopedia of Type Strains, Phase III (KMG-III): the genomes of soil and plant-associated and newly described type strains.</title>
        <authorList>
            <person name="Whitman W."/>
        </authorList>
    </citation>
    <scope>NUCLEOTIDE SEQUENCE [LARGE SCALE GENOMIC DNA]</scope>
    <source>
        <strain evidence="3 4">CECT 3313</strain>
    </source>
</reference>
<dbReference type="GO" id="GO:0016791">
    <property type="term" value="F:phosphatase activity"/>
    <property type="evidence" value="ECO:0007669"/>
    <property type="project" value="TreeGrafter"/>
</dbReference>